<evidence type="ECO:0000313" key="1">
    <source>
        <dbReference type="EMBL" id="KAF5178064.1"/>
    </source>
</evidence>
<name>A0A7J6UZG3_THATH</name>
<sequence length="124" mass="13952">MLSFVNCIKIKLNTQSTSSKKEADYGQIECSETLPIYALNHAVRASDQLILYISLRTKEKGGSYIRSSIVLKLPPPKDICFNHLLPEFLDKKVENLSTFWSDSLHPSTTLLLEVPFTKQGSPHS</sequence>
<organism evidence="1 2">
    <name type="scientific">Thalictrum thalictroides</name>
    <name type="common">Rue-anemone</name>
    <name type="synonym">Anemone thalictroides</name>
    <dbReference type="NCBI Taxonomy" id="46969"/>
    <lineage>
        <taxon>Eukaryota</taxon>
        <taxon>Viridiplantae</taxon>
        <taxon>Streptophyta</taxon>
        <taxon>Embryophyta</taxon>
        <taxon>Tracheophyta</taxon>
        <taxon>Spermatophyta</taxon>
        <taxon>Magnoliopsida</taxon>
        <taxon>Ranunculales</taxon>
        <taxon>Ranunculaceae</taxon>
        <taxon>Thalictroideae</taxon>
        <taxon>Thalictrum</taxon>
    </lineage>
</organism>
<gene>
    <name evidence="1" type="ORF">FRX31_032349</name>
</gene>
<evidence type="ECO:0000313" key="2">
    <source>
        <dbReference type="Proteomes" id="UP000554482"/>
    </source>
</evidence>
<dbReference type="AlphaFoldDB" id="A0A7J6UZG3"/>
<comment type="caution">
    <text evidence="1">The sequence shown here is derived from an EMBL/GenBank/DDBJ whole genome shotgun (WGS) entry which is preliminary data.</text>
</comment>
<protein>
    <submittedName>
        <fullName evidence="1">Uncharacterized protein</fullName>
    </submittedName>
</protein>
<keyword evidence="2" id="KW-1185">Reference proteome</keyword>
<dbReference type="Proteomes" id="UP000554482">
    <property type="component" value="Unassembled WGS sequence"/>
</dbReference>
<reference evidence="1 2" key="1">
    <citation type="submission" date="2020-06" db="EMBL/GenBank/DDBJ databases">
        <title>Transcriptomic and genomic resources for Thalictrum thalictroides and T. hernandezii: Facilitating candidate gene discovery in an emerging model plant lineage.</title>
        <authorList>
            <person name="Arias T."/>
            <person name="Riano-Pachon D.M."/>
            <person name="Di Stilio V.S."/>
        </authorList>
    </citation>
    <scope>NUCLEOTIDE SEQUENCE [LARGE SCALE GENOMIC DNA]</scope>
    <source>
        <strain evidence="2">cv. WT478/WT964</strain>
        <tissue evidence="1">Leaves</tissue>
    </source>
</reference>
<dbReference type="EMBL" id="JABWDY010040524">
    <property type="protein sequence ID" value="KAF5178064.1"/>
    <property type="molecule type" value="Genomic_DNA"/>
</dbReference>
<proteinExistence type="predicted"/>
<accession>A0A7J6UZG3</accession>